<feature type="transmembrane region" description="Helical" evidence="2">
    <location>
        <begin position="112"/>
        <end position="130"/>
    </location>
</feature>
<protein>
    <submittedName>
        <fullName evidence="3">DUF983 domain-containing protein</fullName>
    </submittedName>
</protein>
<organism evidence="3 4">
    <name type="scientific">Pseudooceanicola sediminis</name>
    <dbReference type="NCBI Taxonomy" id="2211117"/>
    <lineage>
        <taxon>Bacteria</taxon>
        <taxon>Pseudomonadati</taxon>
        <taxon>Pseudomonadota</taxon>
        <taxon>Alphaproteobacteria</taxon>
        <taxon>Rhodobacterales</taxon>
        <taxon>Paracoccaceae</taxon>
        <taxon>Pseudooceanicola</taxon>
    </lineage>
</organism>
<keyword evidence="2" id="KW-0472">Membrane</keyword>
<dbReference type="Pfam" id="PF06170">
    <property type="entry name" value="DUF983"/>
    <property type="match status" value="1"/>
</dbReference>
<accession>A0A399J5K7</accession>
<gene>
    <name evidence="3" type="ORF">DL237_08840</name>
</gene>
<keyword evidence="2" id="KW-1133">Transmembrane helix</keyword>
<dbReference type="Proteomes" id="UP000265848">
    <property type="component" value="Unassembled WGS sequence"/>
</dbReference>
<dbReference type="RefSeq" id="WP_119398681.1">
    <property type="nucleotide sequence ID" value="NZ_QWJJ01000006.1"/>
</dbReference>
<dbReference type="AlphaFoldDB" id="A0A399J5K7"/>
<dbReference type="OrthoDB" id="9799456at2"/>
<evidence type="ECO:0000256" key="2">
    <source>
        <dbReference type="SAM" id="Phobius"/>
    </source>
</evidence>
<dbReference type="InterPro" id="IPR009325">
    <property type="entry name" value="DUF983"/>
</dbReference>
<comment type="caution">
    <text evidence="3">The sequence shown here is derived from an EMBL/GenBank/DDBJ whole genome shotgun (WGS) entry which is preliminary data.</text>
</comment>
<proteinExistence type="predicted"/>
<evidence type="ECO:0000313" key="3">
    <source>
        <dbReference type="EMBL" id="RII39242.1"/>
    </source>
</evidence>
<evidence type="ECO:0000256" key="1">
    <source>
        <dbReference type="SAM" id="MobiDB-lite"/>
    </source>
</evidence>
<sequence>MQDDWAQTYETPADPSVTRQKPRPVEVAARRPEARAVWPALRRGWRRKCPKCGAGPLLNGYLKVRDHCPVCREGYFHHRADDGPAYLTILIVGHLAAPGLLMAYSTWQPDPMVLFTTFAIGTVALSLYLLPRLKGALVAFQWARHMHGFEEAAR</sequence>
<dbReference type="EMBL" id="QWJJ01000006">
    <property type="protein sequence ID" value="RII39242.1"/>
    <property type="molecule type" value="Genomic_DNA"/>
</dbReference>
<keyword evidence="4" id="KW-1185">Reference proteome</keyword>
<evidence type="ECO:0000313" key="4">
    <source>
        <dbReference type="Proteomes" id="UP000265848"/>
    </source>
</evidence>
<feature type="region of interest" description="Disordered" evidence="1">
    <location>
        <begin position="1"/>
        <end position="25"/>
    </location>
</feature>
<keyword evidence="2" id="KW-0812">Transmembrane</keyword>
<reference evidence="3 4" key="1">
    <citation type="submission" date="2018-08" db="EMBL/GenBank/DDBJ databases">
        <title>Pseudooceanicola sediminis CY03 in the family Rhodobacteracea.</title>
        <authorList>
            <person name="Zhang Y.-J."/>
        </authorList>
    </citation>
    <scope>NUCLEOTIDE SEQUENCE [LARGE SCALE GENOMIC DNA]</scope>
    <source>
        <strain evidence="3 4">CY03</strain>
    </source>
</reference>
<feature type="transmembrane region" description="Helical" evidence="2">
    <location>
        <begin position="85"/>
        <end position="106"/>
    </location>
</feature>
<name>A0A399J5K7_9RHOB</name>